<organism evidence="2 3">
    <name type="scientific">Polyangium mundeleinium</name>
    <dbReference type="NCBI Taxonomy" id="2995306"/>
    <lineage>
        <taxon>Bacteria</taxon>
        <taxon>Pseudomonadati</taxon>
        <taxon>Myxococcota</taxon>
        <taxon>Polyangia</taxon>
        <taxon>Polyangiales</taxon>
        <taxon>Polyangiaceae</taxon>
        <taxon>Polyangium</taxon>
    </lineage>
</organism>
<feature type="compositionally biased region" description="Pro residues" evidence="1">
    <location>
        <begin position="137"/>
        <end position="149"/>
    </location>
</feature>
<feature type="region of interest" description="Disordered" evidence="1">
    <location>
        <begin position="36"/>
        <end position="153"/>
    </location>
</feature>
<proteinExistence type="predicted"/>
<evidence type="ECO:0000256" key="1">
    <source>
        <dbReference type="SAM" id="MobiDB-lite"/>
    </source>
</evidence>
<feature type="compositionally biased region" description="Low complexity" evidence="1">
    <location>
        <begin position="97"/>
        <end position="136"/>
    </location>
</feature>
<feature type="compositionally biased region" description="Basic and acidic residues" evidence="1">
    <location>
        <begin position="43"/>
        <end position="59"/>
    </location>
</feature>
<sequence length="268" mass="27136">MALSGGSIQATHVRGFVVQGALAAAACFLAAGCKEGGAEPTAEPDRATIEPEAKPEAKEASAAPEKPTPAAPAAKAPESEGKALAAPAPEAPKAKAADPAQADAAKKAAPSAAPEPAAAPTPAATPDLPPAIAAAPAPTPEPPPPPPVVSPKVGEQSFSLWMQSSGRYKAGQQGFVEVVLVPKGDFHCNQEYPYKMKLGAAPAGVTYPTPIVRTEGVSVSASRAVMRVPFVPQNAGDAQVSGKFYFSVCTSEQCVIDNRDVAVTVKVE</sequence>
<dbReference type="EMBL" id="JAQNDO010000001">
    <property type="protein sequence ID" value="MDC0748604.1"/>
    <property type="molecule type" value="Genomic_DNA"/>
</dbReference>
<evidence type="ECO:0000313" key="3">
    <source>
        <dbReference type="Proteomes" id="UP001221411"/>
    </source>
</evidence>
<protein>
    <recommendedName>
        <fullName evidence="4">Thiol:disulfide interchange protein DsbD N-terminal domain-containing protein</fullName>
    </recommendedName>
</protein>
<keyword evidence="3" id="KW-1185">Reference proteome</keyword>
<feature type="compositionally biased region" description="Low complexity" evidence="1">
    <location>
        <begin position="71"/>
        <end position="88"/>
    </location>
</feature>
<dbReference type="RefSeq" id="WP_271927601.1">
    <property type="nucleotide sequence ID" value="NZ_JAQNDO010000001.1"/>
</dbReference>
<evidence type="ECO:0000313" key="2">
    <source>
        <dbReference type="EMBL" id="MDC0748604.1"/>
    </source>
</evidence>
<name>A0ABT5F4Q8_9BACT</name>
<reference evidence="2 3" key="1">
    <citation type="submission" date="2022-11" db="EMBL/GenBank/DDBJ databases">
        <title>Minimal conservation of predation-associated metabolite biosynthetic gene clusters underscores biosynthetic potential of Myxococcota including descriptions for ten novel species: Archangium lansinium sp. nov., Myxococcus landrumus sp. nov., Nannocystis bai.</title>
        <authorList>
            <person name="Ahearne A."/>
            <person name="Stevens C."/>
            <person name="Dowd S."/>
        </authorList>
    </citation>
    <scope>NUCLEOTIDE SEQUENCE [LARGE SCALE GENOMIC DNA]</scope>
    <source>
        <strain evidence="2 3">RJM3</strain>
    </source>
</reference>
<dbReference type="Proteomes" id="UP001221411">
    <property type="component" value="Unassembled WGS sequence"/>
</dbReference>
<comment type="caution">
    <text evidence="2">The sequence shown here is derived from an EMBL/GenBank/DDBJ whole genome shotgun (WGS) entry which is preliminary data.</text>
</comment>
<gene>
    <name evidence="2" type="ORF">POL67_45170</name>
</gene>
<accession>A0ABT5F4Q8</accession>
<evidence type="ECO:0008006" key="4">
    <source>
        <dbReference type="Google" id="ProtNLM"/>
    </source>
</evidence>